<keyword evidence="2" id="KW-0479">Metal-binding</keyword>
<protein>
    <submittedName>
        <fullName evidence="6">4Fe-4S ferredoxin iron-sulfur binding domain protein</fullName>
    </submittedName>
</protein>
<dbReference type="STRING" id="573063.Metin_1293"/>
<evidence type="ECO:0000313" key="6">
    <source>
        <dbReference type="EMBL" id="ADG13943.1"/>
    </source>
</evidence>
<dbReference type="GO" id="GO:0046872">
    <property type="term" value="F:metal ion binding"/>
    <property type="evidence" value="ECO:0007669"/>
    <property type="project" value="UniProtKB-KW"/>
</dbReference>
<feature type="domain" description="4Fe-4S ferredoxin-type" evidence="5">
    <location>
        <begin position="89"/>
        <end position="118"/>
    </location>
</feature>
<dbReference type="KEGG" id="mif:Metin_1293"/>
<evidence type="ECO:0000259" key="5">
    <source>
        <dbReference type="PROSITE" id="PS51379"/>
    </source>
</evidence>
<feature type="domain" description="4Fe-4S ferredoxin-type" evidence="5">
    <location>
        <begin position="13"/>
        <end position="41"/>
    </location>
</feature>
<evidence type="ECO:0000313" key="7">
    <source>
        <dbReference type="Proteomes" id="UP000002061"/>
    </source>
</evidence>
<dbReference type="EMBL" id="CP002009">
    <property type="protein sequence ID" value="ADG13943.1"/>
    <property type="molecule type" value="Genomic_DNA"/>
</dbReference>
<evidence type="ECO:0000256" key="4">
    <source>
        <dbReference type="ARBA" id="ARBA00023014"/>
    </source>
</evidence>
<dbReference type="GO" id="GO:0051539">
    <property type="term" value="F:4 iron, 4 sulfur cluster binding"/>
    <property type="evidence" value="ECO:0007669"/>
    <property type="project" value="UniProtKB-KW"/>
</dbReference>
<dbReference type="GO" id="GO:0016491">
    <property type="term" value="F:oxidoreductase activity"/>
    <property type="evidence" value="ECO:0007669"/>
    <property type="project" value="UniProtKB-ARBA"/>
</dbReference>
<evidence type="ECO:0000256" key="1">
    <source>
        <dbReference type="ARBA" id="ARBA00022485"/>
    </source>
</evidence>
<dbReference type="PANTHER" id="PTHR24960:SF79">
    <property type="entry name" value="PHOTOSYSTEM I IRON-SULFUR CENTER"/>
    <property type="match status" value="1"/>
</dbReference>
<dbReference type="AlphaFoldDB" id="D5VTP0"/>
<name>D5VTP0_METIM</name>
<feature type="domain" description="4Fe-4S ferredoxin-type" evidence="5">
    <location>
        <begin position="122"/>
        <end position="151"/>
    </location>
</feature>
<dbReference type="InterPro" id="IPR050157">
    <property type="entry name" value="PSI_iron-sulfur_center"/>
</dbReference>
<dbReference type="PROSITE" id="PS51379">
    <property type="entry name" value="4FE4S_FER_2"/>
    <property type="match status" value="4"/>
</dbReference>
<keyword evidence="7" id="KW-1185">Reference proteome</keyword>
<accession>D5VTP0</accession>
<evidence type="ECO:0000256" key="2">
    <source>
        <dbReference type="ARBA" id="ARBA00022723"/>
    </source>
</evidence>
<dbReference type="eggNOG" id="arCOG02185">
    <property type="taxonomic scope" value="Archaea"/>
</dbReference>
<dbReference type="PANTHER" id="PTHR24960">
    <property type="entry name" value="PHOTOSYSTEM I IRON-SULFUR CENTER-RELATED"/>
    <property type="match status" value="1"/>
</dbReference>
<reference evidence="6" key="1">
    <citation type="submission" date="2010-04" db="EMBL/GenBank/DDBJ databases">
        <title>Complete sequence of Methanocaldococcus infernus ME.</title>
        <authorList>
            <consortium name="US DOE Joint Genome Institute"/>
            <person name="Lucas S."/>
            <person name="Copeland A."/>
            <person name="Lapidus A."/>
            <person name="Cheng J.-F."/>
            <person name="Bruce D."/>
            <person name="Goodwin L."/>
            <person name="Pitluck S."/>
            <person name="Munk A.C."/>
            <person name="Detter J.C."/>
            <person name="Han C."/>
            <person name="Tapia R."/>
            <person name="Land M."/>
            <person name="Hauser L."/>
            <person name="Kyrpides N."/>
            <person name="Mikhailova N."/>
            <person name="Sieprawska-Lupa M."/>
            <person name="Whitman W.B."/>
            <person name="Woyke T."/>
        </authorList>
    </citation>
    <scope>NUCLEOTIDE SEQUENCE [LARGE SCALE GENOMIC DNA]</scope>
    <source>
        <strain evidence="6">ME</strain>
    </source>
</reference>
<dbReference type="HOGENOM" id="CLU_097041_1_0_2"/>
<sequence length="151" mass="17490">MLKNFVILEVNVRDIYVIKDRCVLCNLCKEVCPANCIFDGEESVEINKEKCMFCGRCVKVCPTKAIKLVRKVRYLEDGVVKEREIKKYVDIFYNYRKCISCLICVKNCIFGAMSIEENKFKDKIVIDKKKCELCGKCEEICPTKAIYLKGV</sequence>
<keyword evidence="1" id="KW-0004">4Fe-4S</keyword>
<dbReference type="Pfam" id="PF00037">
    <property type="entry name" value="Fer4"/>
    <property type="match status" value="2"/>
</dbReference>
<gene>
    <name evidence="6" type="ordered locus">Metin_1293</name>
</gene>
<dbReference type="Pfam" id="PF12838">
    <property type="entry name" value="Fer4_7"/>
    <property type="match status" value="1"/>
</dbReference>
<keyword evidence="3" id="KW-0408">Iron</keyword>
<dbReference type="PROSITE" id="PS00198">
    <property type="entry name" value="4FE4S_FER_1"/>
    <property type="match status" value="2"/>
</dbReference>
<organism evidence="6 7">
    <name type="scientific">Methanocaldococcus infernus (strain DSM 11812 / JCM 15783 / ME)</name>
    <dbReference type="NCBI Taxonomy" id="573063"/>
    <lineage>
        <taxon>Archaea</taxon>
        <taxon>Methanobacteriati</taxon>
        <taxon>Methanobacteriota</taxon>
        <taxon>Methanomada group</taxon>
        <taxon>Methanococci</taxon>
        <taxon>Methanococcales</taxon>
        <taxon>Methanocaldococcaceae</taxon>
        <taxon>Methanocaldococcus</taxon>
    </lineage>
</organism>
<dbReference type="Proteomes" id="UP000002061">
    <property type="component" value="Chromosome"/>
</dbReference>
<feature type="domain" description="4Fe-4S ferredoxin-type" evidence="5">
    <location>
        <begin position="42"/>
        <end position="71"/>
    </location>
</feature>
<keyword evidence="4" id="KW-0411">Iron-sulfur</keyword>
<dbReference type="Gene3D" id="3.30.70.20">
    <property type="match status" value="2"/>
</dbReference>
<dbReference type="SUPFAM" id="SSF54862">
    <property type="entry name" value="4Fe-4S ferredoxins"/>
    <property type="match status" value="1"/>
</dbReference>
<dbReference type="InterPro" id="IPR017900">
    <property type="entry name" value="4Fe4S_Fe_S_CS"/>
</dbReference>
<evidence type="ECO:0000256" key="3">
    <source>
        <dbReference type="ARBA" id="ARBA00023004"/>
    </source>
</evidence>
<dbReference type="InterPro" id="IPR017896">
    <property type="entry name" value="4Fe4S_Fe-S-bd"/>
</dbReference>
<proteinExistence type="predicted"/>